<protein>
    <recommendedName>
        <fullName evidence="8">Protein downstream neighbor of son homolog</fullName>
    </recommendedName>
</protein>
<evidence type="ECO:0000313" key="6">
    <source>
        <dbReference type="EMBL" id="PZC75372.1"/>
    </source>
</evidence>
<feature type="compositionally biased region" description="Basic and acidic residues" evidence="5">
    <location>
        <begin position="78"/>
        <end position="96"/>
    </location>
</feature>
<dbReference type="PRINTS" id="PR02064">
    <property type="entry name" value="DONSON"/>
</dbReference>
<comment type="similarity">
    <text evidence="4">Belongs to the DONSON family.</text>
</comment>
<dbReference type="EMBL" id="KZ149998">
    <property type="protein sequence ID" value="PZC75372.1"/>
    <property type="molecule type" value="Genomic_DNA"/>
</dbReference>
<accession>A0A2W1BJW6</accession>
<gene>
    <name evidence="6" type="primary">HaOG206419</name>
    <name evidence="6" type="ORF">B5X24_HaOG206419</name>
</gene>
<comment type="subcellular location">
    <subcellularLocation>
        <location evidence="1">Nucleus</location>
    </subcellularLocation>
</comment>
<evidence type="ECO:0000256" key="4">
    <source>
        <dbReference type="ARBA" id="ARBA00025806"/>
    </source>
</evidence>
<organism evidence="6 7">
    <name type="scientific">Helicoverpa armigera</name>
    <name type="common">Cotton bollworm</name>
    <name type="synonym">Heliothis armigera</name>
    <dbReference type="NCBI Taxonomy" id="29058"/>
    <lineage>
        <taxon>Eukaryota</taxon>
        <taxon>Metazoa</taxon>
        <taxon>Ecdysozoa</taxon>
        <taxon>Arthropoda</taxon>
        <taxon>Hexapoda</taxon>
        <taxon>Insecta</taxon>
        <taxon>Pterygota</taxon>
        <taxon>Neoptera</taxon>
        <taxon>Endopterygota</taxon>
        <taxon>Lepidoptera</taxon>
        <taxon>Glossata</taxon>
        <taxon>Ditrysia</taxon>
        <taxon>Noctuoidea</taxon>
        <taxon>Noctuidae</taxon>
        <taxon>Heliothinae</taxon>
        <taxon>Helicoverpa</taxon>
    </lineage>
</organism>
<feature type="compositionally biased region" description="Polar residues" evidence="5">
    <location>
        <begin position="49"/>
        <end position="61"/>
    </location>
</feature>
<dbReference type="AlphaFoldDB" id="A0A2W1BJW6"/>
<evidence type="ECO:0000256" key="3">
    <source>
        <dbReference type="ARBA" id="ARBA00023242"/>
    </source>
</evidence>
<keyword evidence="2" id="KW-0217">Developmental protein</keyword>
<reference evidence="6 7" key="1">
    <citation type="journal article" date="2017" name="BMC Biol.">
        <title>Genomic innovations, transcriptional plasticity and gene loss underlying the evolution and divergence of two highly polyphagous and invasive Helicoverpa pest species.</title>
        <authorList>
            <person name="Pearce S.L."/>
            <person name="Clarke D.F."/>
            <person name="East P.D."/>
            <person name="Elfekih S."/>
            <person name="Gordon K.H."/>
            <person name="Jermiin L.S."/>
            <person name="McGaughran A."/>
            <person name="Oakeshott J.G."/>
            <person name="Papanikolaou A."/>
            <person name="Perera O.P."/>
            <person name="Rane R.V."/>
            <person name="Richards S."/>
            <person name="Tay W.T."/>
            <person name="Walsh T.K."/>
            <person name="Anderson A."/>
            <person name="Anderson C.J."/>
            <person name="Asgari S."/>
            <person name="Board P.G."/>
            <person name="Bretschneider A."/>
            <person name="Campbell P.M."/>
            <person name="Chertemps T."/>
            <person name="Christeller J.T."/>
            <person name="Coppin C.W."/>
            <person name="Downes S.J."/>
            <person name="Duan G."/>
            <person name="Farnsworth C.A."/>
            <person name="Good R.T."/>
            <person name="Han L.B."/>
            <person name="Han Y.C."/>
            <person name="Hatje K."/>
            <person name="Horne I."/>
            <person name="Huang Y.P."/>
            <person name="Hughes D.S."/>
            <person name="Jacquin-Joly E."/>
            <person name="James W."/>
            <person name="Jhangiani S."/>
            <person name="Kollmar M."/>
            <person name="Kuwar S.S."/>
            <person name="Li S."/>
            <person name="Liu N.Y."/>
            <person name="Maibeche M.T."/>
            <person name="Miller J.R."/>
            <person name="Montagne N."/>
            <person name="Perry T."/>
            <person name="Qu J."/>
            <person name="Song S.V."/>
            <person name="Sutton G.G."/>
            <person name="Vogel H."/>
            <person name="Walenz B.P."/>
            <person name="Xu W."/>
            <person name="Zhang H.J."/>
            <person name="Zou Z."/>
            <person name="Batterham P."/>
            <person name="Edwards O.R."/>
            <person name="Feyereisen R."/>
            <person name="Gibbs R.A."/>
            <person name="Heckel D.G."/>
            <person name="McGrath A."/>
            <person name="Robin C."/>
            <person name="Scherer S.E."/>
            <person name="Worley K.C."/>
            <person name="Wu Y.D."/>
        </authorList>
    </citation>
    <scope>NUCLEOTIDE SEQUENCE [LARGE SCALE GENOMIC DNA]</scope>
    <source>
        <strain evidence="6">Harm_GR_Male_#8</strain>
        <tissue evidence="6">Whole organism</tissue>
    </source>
</reference>
<evidence type="ECO:0000256" key="2">
    <source>
        <dbReference type="ARBA" id="ARBA00022473"/>
    </source>
</evidence>
<name>A0A2W1BJW6_HELAM</name>
<sequence>MNCESSLKKGLYLLTETMEPPSPWKRPNEVMQLHKLKKRKKALQERMKQPSQPTTDASGSQKPVDLDFSRILEGEKRKNPFSKAKLEQNKKPKLEVEDQLDESNDKTLYALLNLPAKVVEKPAKDVDTEKLSTFSNLLQKFTAEHSVEPIPEKKYKHLPIDWALKTKVRLMSPKPFAWTSKLKASEEASGITGFVRCLDTTASPTLDTSPRARFHQACLYWQHPHLPWLDLYPRSSGKVAATSFMATNEDVKQALHTEWTESFRSLFQLLRALHCPYFYVCANTFTCLFRAAGLCGVSEPCALIAPTTRGFRQILRQEDVEYTMPLRPDSKKKLNTSDDDRPKNSSIDSCYDTMDDKCTQDGMDRKDDEDEEDPDQFLSQMGFETEVIKKINITQARITHSAESSVDSAAESLVFVRGADAQALFNFLLNCKSIVSPTGPFAGVPPTLLSPTAFHGGTLQSLKVRENTIHSDSNKYYSIELRGPILPTTLHTLFNVLKTSSSAQFSATFAHHQPTLAFSWAASNIAEDESSKENEPNHFAKAFNKENLSDCGISEEMLQHFCSSDPNVIKPLDCVKYNTDDDTYMW</sequence>
<keyword evidence="7" id="KW-1185">Reference proteome</keyword>
<dbReference type="Proteomes" id="UP000249218">
    <property type="component" value="Unassembled WGS sequence"/>
</dbReference>
<dbReference type="InterPro" id="IPR024861">
    <property type="entry name" value="Donson"/>
</dbReference>
<feature type="compositionally biased region" description="Basic and acidic residues" evidence="5">
    <location>
        <begin position="328"/>
        <end position="343"/>
    </location>
</feature>
<evidence type="ECO:0008006" key="8">
    <source>
        <dbReference type="Google" id="ProtNLM"/>
    </source>
</evidence>
<proteinExistence type="inferred from homology"/>
<feature type="region of interest" description="Disordered" evidence="5">
    <location>
        <begin position="326"/>
        <end position="377"/>
    </location>
</feature>
<evidence type="ECO:0000256" key="5">
    <source>
        <dbReference type="SAM" id="MobiDB-lite"/>
    </source>
</evidence>
<dbReference type="PANTHER" id="PTHR12972:SF0">
    <property type="entry name" value="PROTEIN DOWNSTREAM NEIGHBOR OF SON"/>
    <property type="match status" value="1"/>
</dbReference>
<dbReference type="PANTHER" id="PTHR12972">
    <property type="entry name" value="DOWNSTREAM NEIGHBOR OF SON"/>
    <property type="match status" value="1"/>
</dbReference>
<feature type="region of interest" description="Disordered" evidence="5">
    <location>
        <begin position="1"/>
        <end position="64"/>
    </location>
</feature>
<dbReference type="OrthoDB" id="534063at2759"/>
<evidence type="ECO:0000313" key="7">
    <source>
        <dbReference type="Proteomes" id="UP000249218"/>
    </source>
</evidence>
<dbReference type="GO" id="GO:0033260">
    <property type="term" value="P:nuclear DNA replication"/>
    <property type="evidence" value="ECO:0007669"/>
    <property type="project" value="TreeGrafter"/>
</dbReference>
<dbReference type="GO" id="GO:0005634">
    <property type="term" value="C:nucleus"/>
    <property type="evidence" value="ECO:0007669"/>
    <property type="project" value="UniProtKB-SubCell"/>
</dbReference>
<feature type="region of interest" description="Disordered" evidence="5">
    <location>
        <begin position="78"/>
        <end position="99"/>
    </location>
</feature>
<feature type="compositionally biased region" description="Basic and acidic residues" evidence="5">
    <location>
        <begin position="354"/>
        <end position="366"/>
    </location>
</feature>
<evidence type="ECO:0000256" key="1">
    <source>
        <dbReference type="ARBA" id="ARBA00004123"/>
    </source>
</evidence>
<keyword evidence="3" id="KW-0539">Nucleus</keyword>